<protein>
    <submittedName>
        <fullName evidence="3">Uncharacterized protein</fullName>
    </submittedName>
</protein>
<evidence type="ECO:0000313" key="3">
    <source>
        <dbReference type="EMBL" id="QHT86444.1"/>
    </source>
</evidence>
<keyword evidence="2" id="KW-0812">Transmembrane</keyword>
<feature type="compositionally biased region" description="Pro residues" evidence="1">
    <location>
        <begin position="144"/>
        <end position="163"/>
    </location>
</feature>
<evidence type="ECO:0000256" key="2">
    <source>
        <dbReference type="SAM" id="Phobius"/>
    </source>
</evidence>
<feature type="compositionally biased region" description="Low complexity" evidence="1">
    <location>
        <begin position="83"/>
        <end position="143"/>
    </location>
</feature>
<organism evidence="3">
    <name type="scientific">viral metagenome</name>
    <dbReference type="NCBI Taxonomy" id="1070528"/>
    <lineage>
        <taxon>unclassified sequences</taxon>
        <taxon>metagenomes</taxon>
        <taxon>organismal metagenomes</taxon>
    </lineage>
</organism>
<keyword evidence="2" id="KW-1133">Transmembrane helix</keyword>
<dbReference type="EMBL" id="MN740068">
    <property type="protein sequence ID" value="QHT86444.1"/>
    <property type="molecule type" value="Genomic_DNA"/>
</dbReference>
<sequence>MKKGALWGIIAACIIILIIIIFIILYISDSAFRTSINNAIYPPPIVCSNTEYKIKQLINGVCTTVTICPYGITISGKKCNQFPSTTTSPAKSPTTTSPATTSPATTSPATSSATTSPATTSATTSATSPATTSPATSSTTTPPAASPPGTTPPAASPATTPPAASPTGNTCQYGIAANGTTCNVNCPMVTYYSYYLYGGKNTSNGKCTEQICNYGITTEKKNCIKPCEYGTTLHGGCNLYCPTSTMYSHYLYGGKNSVFGACTLKTCNYGITTEKKNCLPACEYGTALYGGGCNKKCPTSTIDNYYLYGGKNTSFGECTIKTCNYGITTEKKNCLPACKYGTALYGGGCNKKCPTSTIDTYFLYGGKNTSFGECTLKTCDYGITTEKKNCVPACEYGTALYGGGCNKKCPPITATINSIVLYGSNHTDFGECTSKTCYNGGIGITAEKKNCIMDCPTPAANSKIFGPNNTQYGGCTVKTTCPYGADAYNNQCYTIRCPTPPRYYTIYGSNHTYYGSCTILHQCPNGLNPNKTNCMPICSQYTAKYNNCLEYCYNNYHNGNTIFGTQNTISGKCTIKTVCPYGVNENGQCNTQQWQEEYI</sequence>
<feature type="transmembrane region" description="Helical" evidence="2">
    <location>
        <begin position="6"/>
        <end position="27"/>
    </location>
</feature>
<feature type="region of interest" description="Disordered" evidence="1">
    <location>
        <begin position="83"/>
        <end position="163"/>
    </location>
</feature>
<keyword evidence="2" id="KW-0472">Membrane</keyword>
<dbReference type="AlphaFoldDB" id="A0A6C0I0N8"/>
<reference evidence="3" key="1">
    <citation type="journal article" date="2020" name="Nature">
        <title>Giant virus diversity and host interactions through global metagenomics.</title>
        <authorList>
            <person name="Schulz F."/>
            <person name="Roux S."/>
            <person name="Paez-Espino D."/>
            <person name="Jungbluth S."/>
            <person name="Walsh D.A."/>
            <person name="Denef V.J."/>
            <person name="McMahon K.D."/>
            <person name="Konstantinidis K.T."/>
            <person name="Eloe-Fadrosh E.A."/>
            <person name="Kyrpides N.C."/>
            <person name="Woyke T."/>
        </authorList>
    </citation>
    <scope>NUCLEOTIDE SEQUENCE</scope>
    <source>
        <strain evidence="3">GVMAG-M-3300023184-186</strain>
    </source>
</reference>
<evidence type="ECO:0000256" key="1">
    <source>
        <dbReference type="SAM" id="MobiDB-lite"/>
    </source>
</evidence>
<name>A0A6C0I0N8_9ZZZZ</name>
<proteinExistence type="predicted"/>
<accession>A0A6C0I0N8</accession>